<evidence type="ECO:0000313" key="2">
    <source>
        <dbReference type="EMBL" id="EEB31954.1"/>
    </source>
</evidence>
<evidence type="ECO:0000313" key="3">
    <source>
        <dbReference type="Proteomes" id="UP000003676"/>
    </source>
</evidence>
<dbReference type="GO" id="GO:0004803">
    <property type="term" value="F:transposase activity"/>
    <property type="evidence" value="ECO:0007669"/>
    <property type="project" value="InterPro"/>
</dbReference>
<organism evidence="2 3">
    <name type="scientific">Desulfovibrio piger ATCC 29098</name>
    <dbReference type="NCBI Taxonomy" id="411464"/>
    <lineage>
        <taxon>Bacteria</taxon>
        <taxon>Pseudomonadati</taxon>
        <taxon>Thermodesulfobacteriota</taxon>
        <taxon>Desulfovibrionia</taxon>
        <taxon>Desulfovibrionales</taxon>
        <taxon>Desulfovibrionaceae</taxon>
        <taxon>Desulfovibrio</taxon>
    </lineage>
</organism>
<dbReference type="AlphaFoldDB" id="B6WYJ2"/>
<dbReference type="GO" id="GO:0003677">
    <property type="term" value="F:DNA binding"/>
    <property type="evidence" value="ECO:0007669"/>
    <property type="project" value="InterPro"/>
</dbReference>
<dbReference type="Pfam" id="PF01609">
    <property type="entry name" value="DDE_Tnp_1"/>
    <property type="match status" value="1"/>
</dbReference>
<dbReference type="RefSeq" id="WP_006009670.1">
    <property type="nucleotide sequence ID" value="NZ_DS996390.1"/>
</dbReference>
<accession>B6WYJ2</accession>
<protein>
    <submittedName>
        <fullName evidence="2">ISSpo7, transposase family protein</fullName>
    </submittedName>
</protein>
<reference evidence="2 3" key="1">
    <citation type="submission" date="2008-10" db="EMBL/GenBank/DDBJ databases">
        <title>Draft genome sequence of Desulvovibrio piger (ATCC 29098).</title>
        <authorList>
            <person name="Sudarsanam P."/>
            <person name="Ley R."/>
            <person name="Guruge J."/>
            <person name="Turnbaugh P.J."/>
            <person name="Mahowald M."/>
            <person name="Liep D."/>
            <person name="Gordon J."/>
        </authorList>
    </citation>
    <scope>NUCLEOTIDE SEQUENCE [LARGE SCALE GENOMIC DNA]</scope>
    <source>
        <strain evidence="2 3">ATCC 29098</strain>
    </source>
</reference>
<dbReference type="InterPro" id="IPR002559">
    <property type="entry name" value="Transposase_11"/>
</dbReference>
<dbReference type="EMBL" id="ABXU01000120">
    <property type="protein sequence ID" value="EEB31954.1"/>
    <property type="molecule type" value="Genomic_DNA"/>
</dbReference>
<comment type="caution">
    <text evidence="2">The sequence shown here is derived from an EMBL/GenBank/DDBJ whole genome shotgun (WGS) entry which is preliminary data.</text>
</comment>
<reference evidence="2 3" key="2">
    <citation type="submission" date="2008-10" db="EMBL/GenBank/DDBJ databases">
        <authorList>
            <person name="Fulton L."/>
            <person name="Clifton S."/>
            <person name="Fulton B."/>
            <person name="Xu J."/>
            <person name="Minx P."/>
            <person name="Pepin K.H."/>
            <person name="Johnson M."/>
            <person name="Bhonagiri V."/>
            <person name="Nash W.E."/>
            <person name="Mardis E.R."/>
            <person name="Wilson R.K."/>
        </authorList>
    </citation>
    <scope>NUCLEOTIDE SEQUENCE [LARGE SCALE GENOMIC DNA]</scope>
    <source>
        <strain evidence="2 3">ATCC 29098</strain>
    </source>
</reference>
<gene>
    <name evidence="2" type="ORF">DESPIG_03178</name>
</gene>
<dbReference type="HOGENOM" id="CLU_2081005_0_0_7"/>
<evidence type="ECO:0000259" key="1">
    <source>
        <dbReference type="Pfam" id="PF01609"/>
    </source>
</evidence>
<dbReference type="Proteomes" id="UP000003676">
    <property type="component" value="Unassembled WGS sequence"/>
</dbReference>
<proteinExistence type="predicted"/>
<name>B6WYJ2_9BACT</name>
<dbReference type="OrthoDB" id="1551210at2"/>
<sequence>MSESSQNCRKFEKKRASSRCIGRTKGGLNTKLHVVCDFDGRSIRTLLTAGTISDYGGAACLLPTLPSTRILLADRGYDAGWIRSFLKNRGCTPCIPSRKNTRVMSITTRNNISSITR</sequence>
<feature type="domain" description="Transposase IS4-like" evidence="1">
    <location>
        <begin position="11"/>
        <end position="104"/>
    </location>
</feature>
<dbReference type="GO" id="GO:0006313">
    <property type="term" value="P:DNA transposition"/>
    <property type="evidence" value="ECO:0007669"/>
    <property type="project" value="InterPro"/>
</dbReference>
<dbReference type="eggNOG" id="COG0309">
    <property type="taxonomic scope" value="Bacteria"/>
</dbReference>